<dbReference type="EMBL" id="CAJVQA010001517">
    <property type="protein sequence ID" value="CAG8517165.1"/>
    <property type="molecule type" value="Genomic_DNA"/>
</dbReference>
<gene>
    <name evidence="1" type="ORF">CPELLU_LOCUS3205</name>
</gene>
<evidence type="ECO:0000313" key="1">
    <source>
        <dbReference type="EMBL" id="CAG8517165.1"/>
    </source>
</evidence>
<keyword evidence="2" id="KW-1185">Reference proteome</keyword>
<comment type="caution">
    <text evidence="1">The sequence shown here is derived from an EMBL/GenBank/DDBJ whole genome shotgun (WGS) entry which is preliminary data.</text>
</comment>
<sequence>MTRVKIELFTDMAIYDLIEKAKHGGILIACQRYFKANNPKIAHFSLKTYSYLNNLPPAVENLAVSKDMLCPYTTELVDSLD</sequence>
<proteinExistence type="predicted"/>
<feature type="non-terminal residue" evidence="1">
    <location>
        <position position="81"/>
    </location>
</feature>
<organism evidence="1 2">
    <name type="scientific">Cetraspora pellucida</name>
    <dbReference type="NCBI Taxonomy" id="1433469"/>
    <lineage>
        <taxon>Eukaryota</taxon>
        <taxon>Fungi</taxon>
        <taxon>Fungi incertae sedis</taxon>
        <taxon>Mucoromycota</taxon>
        <taxon>Glomeromycotina</taxon>
        <taxon>Glomeromycetes</taxon>
        <taxon>Diversisporales</taxon>
        <taxon>Gigasporaceae</taxon>
        <taxon>Cetraspora</taxon>
    </lineage>
</organism>
<dbReference type="Proteomes" id="UP000789759">
    <property type="component" value="Unassembled WGS sequence"/>
</dbReference>
<evidence type="ECO:0000313" key="2">
    <source>
        <dbReference type="Proteomes" id="UP000789759"/>
    </source>
</evidence>
<protein>
    <submittedName>
        <fullName evidence="1">22090_t:CDS:1</fullName>
    </submittedName>
</protein>
<name>A0A9N9F8P4_9GLOM</name>
<accession>A0A9N9F8P4</accession>
<dbReference type="AlphaFoldDB" id="A0A9N9F8P4"/>
<dbReference type="OrthoDB" id="2404467at2759"/>
<reference evidence="1" key="1">
    <citation type="submission" date="2021-06" db="EMBL/GenBank/DDBJ databases">
        <authorList>
            <person name="Kallberg Y."/>
            <person name="Tangrot J."/>
            <person name="Rosling A."/>
        </authorList>
    </citation>
    <scope>NUCLEOTIDE SEQUENCE</scope>
    <source>
        <strain evidence="1">FL966</strain>
    </source>
</reference>